<proteinExistence type="predicted"/>
<accession>A0A6S7KDY9</accession>
<feature type="non-terminal residue" evidence="1">
    <location>
        <position position="1"/>
    </location>
</feature>
<organism evidence="1 2">
    <name type="scientific">Paramuricea clavata</name>
    <name type="common">Red gorgonian</name>
    <name type="synonym">Violescent sea-whip</name>
    <dbReference type="NCBI Taxonomy" id="317549"/>
    <lineage>
        <taxon>Eukaryota</taxon>
        <taxon>Metazoa</taxon>
        <taxon>Cnidaria</taxon>
        <taxon>Anthozoa</taxon>
        <taxon>Octocorallia</taxon>
        <taxon>Malacalcyonacea</taxon>
        <taxon>Plexauridae</taxon>
        <taxon>Paramuricea</taxon>
    </lineage>
</organism>
<protein>
    <submittedName>
        <fullName evidence="1">Uncharacterized protein</fullName>
    </submittedName>
</protein>
<evidence type="ECO:0000313" key="1">
    <source>
        <dbReference type="EMBL" id="CAB4042048.1"/>
    </source>
</evidence>
<reference evidence="1" key="1">
    <citation type="submission" date="2020-04" db="EMBL/GenBank/DDBJ databases">
        <authorList>
            <person name="Alioto T."/>
            <person name="Alioto T."/>
            <person name="Gomez Garrido J."/>
        </authorList>
    </citation>
    <scope>NUCLEOTIDE SEQUENCE</scope>
    <source>
        <strain evidence="1">A484AB</strain>
    </source>
</reference>
<dbReference type="AlphaFoldDB" id="A0A6S7KDY9"/>
<comment type="caution">
    <text evidence="1">The sequence shown here is derived from an EMBL/GenBank/DDBJ whole genome shotgun (WGS) entry which is preliminary data.</text>
</comment>
<dbReference type="Proteomes" id="UP001152795">
    <property type="component" value="Unassembled WGS sequence"/>
</dbReference>
<evidence type="ECO:0000313" key="2">
    <source>
        <dbReference type="Proteomes" id="UP001152795"/>
    </source>
</evidence>
<feature type="non-terminal residue" evidence="1">
    <location>
        <position position="82"/>
    </location>
</feature>
<dbReference type="EMBL" id="CACRXK020029375">
    <property type="protein sequence ID" value="CAB4042048.1"/>
    <property type="molecule type" value="Genomic_DNA"/>
</dbReference>
<gene>
    <name evidence="1" type="ORF">PACLA_8A086536</name>
</gene>
<keyword evidence="2" id="KW-1185">Reference proteome</keyword>
<name>A0A6S7KDY9_PARCT</name>
<sequence>FYGLKCEESSGAGQCGLTGIADPTVQSEKLGNYYNSGTSQANYLPNVELYTCLWFGSLGNADFVIQYAISAVEAGFTNNFVS</sequence>